<accession>A0A9P7YRX7</accession>
<reference evidence="1" key="1">
    <citation type="journal article" date="2021" name="IMA Fungus">
        <title>Genomic characterization of three marine fungi, including Emericellopsis atlantica sp. nov. with signatures of a generalist lifestyle and marine biomass degradation.</title>
        <authorList>
            <person name="Hagestad O.C."/>
            <person name="Hou L."/>
            <person name="Andersen J.H."/>
            <person name="Hansen E.H."/>
            <person name="Altermark B."/>
            <person name="Li C."/>
            <person name="Kuhnert E."/>
            <person name="Cox R.J."/>
            <person name="Crous P.W."/>
            <person name="Spatafora J.W."/>
            <person name="Lail K."/>
            <person name="Amirebrahimi M."/>
            <person name="Lipzen A."/>
            <person name="Pangilinan J."/>
            <person name="Andreopoulos W."/>
            <person name="Hayes R.D."/>
            <person name="Ng V."/>
            <person name="Grigoriev I.V."/>
            <person name="Jackson S.A."/>
            <person name="Sutton T.D.S."/>
            <person name="Dobson A.D.W."/>
            <person name="Rama T."/>
        </authorList>
    </citation>
    <scope>NUCLEOTIDE SEQUENCE</scope>
    <source>
        <strain evidence="1">TRa018bII</strain>
    </source>
</reference>
<dbReference type="Pfam" id="PF18647">
    <property type="entry name" value="Fungal_lectin_2"/>
    <property type="match status" value="1"/>
</dbReference>
<sequence>DSIKTFCDEAAKQGVQDKDSGSLTRSYNSELQLGIDWPSGDPFPGKDDCNKYLSSLNTDCDGNDPANTFNWKHGGIYDIGNKIRYHVAPTKSKFIPGTCAFHLHEVEKFRGVDGPGTRRDHSFTVDVIAKDSKNNDLFKSGVKSAGDGAPYKMEGVYPQTLVFTPEARGDYIQFQYGDVGWQTRDEKKDDSRAWCNVGRWDGVYSPVGRDMDCFFPC</sequence>
<proteinExistence type="predicted"/>
<name>A0A9P7YRX7_9HELO</name>
<dbReference type="Proteomes" id="UP000824998">
    <property type="component" value="Unassembled WGS sequence"/>
</dbReference>
<dbReference type="AlphaFoldDB" id="A0A9P7YRX7"/>
<gene>
    <name evidence="1" type="ORF">BJ875DRAFT_367623</name>
</gene>
<comment type="caution">
    <text evidence="1">The sequence shown here is derived from an EMBL/GenBank/DDBJ whole genome shotgun (WGS) entry which is preliminary data.</text>
</comment>
<evidence type="ECO:0000313" key="2">
    <source>
        <dbReference type="Proteomes" id="UP000824998"/>
    </source>
</evidence>
<organism evidence="1 2">
    <name type="scientific">Amylocarpus encephaloides</name>
    <dbReference type="NCBI Taxonomy" id="45428"/>
    <lineage>
        <taxon>Eukaryota</taxon>
        <taxon>Fungi</taxon>
        <taxon>Dikarya</taxon>
        <taxon>Ascomycota</taxon>
        <taxon>Pezizomycotina</taxon>
        <taxon>Leotiomycetes</taxon>
        <taxon>Helotiales</taxon>
        <taxon>Helotiales incertae sedis</taxon>
        <taxon>Amylocarpus</taxon>
    </lineage>
</organism>
<dbReference type="EMBL" id="MU251368">
    <property type="protein sequence ID" value="KAG9238597.1"/>
    <property type="molecule type" value="Genomic_DNA"/>
</dbReference>
<keyword evidence="2" id="KW-1185">Reference proteome</keyword>
<evidence type="ECO:0000313" key="1">
    <source>
        <dbReference type="EMBL" id="KAG9238597.1"/>
    </source>
</evidence>
<dbReference type="OrthoDB" id="1896086at2759"/>
<feature type="non-terminal residue" evidence="1">
    <location>
        <position position="1"/>
    </location>
</feature>
<protein>
    <submittedName>
        <fullName evidence="1">Uncharacterized protein</fullName>
    </submittedName>
</protein>